<dbReference type="Pfam" id="PF16457">
    <property type="entry name" value="PH_12"/>
    <property type="match status" value="1"/>
</dbReference>
<dbReference type="SUPFAM" id="SSF48371">
    <property type="entry name" value="ARM repeat"/>
    <property type="match status" value="1"/>
</dbReference>
<comment type="caution">
    <text evidence="6">The sequence shown here is derived from an EMBL/GenBank/DDBJ whole genome shotgun (WGS) entry which is preliminary data.</text>
</comment>
<evidence type="ECO:0000313" key="7">
    <source>
        <dbReference type="Proteomes" id="UP001497623"/>
    </source>
</evidence>
<evidence type="ECO:0000259" key="5">
    <source>
        <dbReference type="PROSITE" id="PS51335"/>
    </source>
</evidence>
<dbReference type="GO" id="GO:0005886">
    <property type="term" value="C:plasma membrane"/>
    <property type="evidence" value="ECO:0007669"/>
    <property type="project" value="TreeGrafter"/>
</dbReference>
<gene>
    <name evidence="6" type="ORF">MNOR_LOCUS4387</name>
</gene>
<dbReference type="InterPro" id="IPR011989">
    <property type="entry name" value="ARM-like"/>
</dbReference>
<dbReference type="GO" id="GO:0007015">
    <property type="term" value="P:actin filament organization"/>
    <property type="evidence" value="ECO:0007669"/>
    <property type="project" value="TreeGrafter"/>
</dbReference>
<feature type="domain" description="ELMO" evidence="5">
    <location>
        <begin position="312"/>
        <end position="482"/>
    </location>
</feature>
<dbReference type="Gene3D" id="2.30.29.30">
    <property type="entry name" value="Pleckstrin-homology domain (PH domain)/Phosphotyrosine-binding domain (PTB)"/>
    <property type="match status" value="1"/>
</dbReference>
<dbReference type="SUPFAM" id="SSF50729">
    <property type="entry name" value="PH domain-like"/>
    <property type="match status" value="1"/>
</dbReference>
<dbReference type="InterPro" id="IPR001849">
    <property type="entry name" value="PH_domain"/>
</dbReference>
<keyword evidence="7" id="KW-1185">Reference proteome</keyword>
<dbReference type="Gene3D" id="1.25.10.10">
    <property type="entry name" value="Leucine-rich Repeat Variant"/>
    <property type="match status" value="1"/>
</dbReference>
<dbReference type="GO" id="GO:0006909">
    <property type="term" value="P:phagocytosis"/>
    <property type="evidence" value="ECO:0007669"/>
    <property type="project" value="UniProtKB-KW"/>
</dbReference>
<dbReference type="Pfam" id="PF04727">
    <property type="entry name" value="ELMO_CED12"/>
    <property type="match status" value="1"/>
</dbReference>
<dbReference type="InterPro" id="IPR006816">
    <property type="entry name" value="ELMO_dom"/>
</dbReference>
<keyword evidence="2" id="KW-0581">Phagocytosis</keyword>
<dbReference type="Pfam" id="PF11841">
    <property type="entry name" value="ELMO_ARM"/>
    <property type="match status" value="1"/>
</dbReference>
<dbReference type="InterPro" id="IPR050868">
    <property type="entry name" value="ELMO_domain-containing"/>
</dbReference>
<protein>
    <recommendedName>
        <fullName evidence="5">ELMO domain-containing protein</fullName>
    </recommendedName>
</protein>
<organism evidence="6 7">
    <name type="scientific">Meganyctiphanes norvegica</name>
    <name type="common">Northern krill</name>
    <name type="synonym">Thysanopoda norvegica</name>
    <dbReference type="NCBI Taxonomy" id="48144"/>
    <lineage>
        <taxon>Eukaryota</taxon>
        <taxon>Metazoa</taxon>
        <taxon>Ecdysozoa</taxon>
        <taxon>Arthropoda</taxon>
        <taxon>Crustacea</taxon>
        <taxon>Multicrustacea</taxon>
        <taxon>Malacostraca</taxon>
        <taxon>Eumalacostraca</taxon>
        <taxon>Eucarida</taxon>
        <taxon>Euphausiacea</taxon>
        <taxon>Euphausiidae</taxon>
        <taxon>Meganyctiphanes</taxon>
    </lineage>
</organism>
<dbReference type="EMBL" id="CAXKWB010001609">
    <property type="protein sequence ID" value="CAL4064929.1"/>
    <property type="molecule type" value="Genomic_DNA"/>
</dbReference>
<reference evidence="6 7" key="1">
    <citation type="submission" date="2024-05" db="EMBL/GenBank/DDBJ databases">
        <authorList>
            <person name="Wallberg A."/>
        </authorList>
    </citation>
    <scope>NUCLEOTIDE SEQUENCE [LARGE SCALE GENOMIC DNA]</scope>
</reference>
<dbReference type="Proteomes" id="UP001497623">
    <property type="component" value="Unassembled WGS sequence"/>
</dbReference>
<dbReference type="InterPro" id="IPR024574">
    <property type="entry name" value="ELMO_ARM"/>
</dbReference>
<evidence type="ECO:0000256" key="3">
    <source>
        <dbReference type="ARBA" id="ARBA00023036"/>
    </source>
</evidence>
<accession>A0AAV2PU93</accession>
<dbReference type="GO" id="GO:0017124">
    <property type="term" value="F:SH3 domain binding"/>
    <property type="evidence" value="ECO:0007669"/>
    <property type="project" value="UniProtKB-KW"/>
</dbReference>
<evidence type="ECO:0000313" key="6">
    <source>
        <dbReference type="EMBL" id="CAL4064929.1"/>
    </source>
</evidence>
<evidence type="ECO:0000256" key="2">
    <source>
        <dbReference type="ARBA" id="ARBA00022907"/>
    </source>
</evidence>
<dbReference type="InterPro" id="IPR016024">
    <property type="entry name" value="ARM-type_fold"/>
</dbReference>
<name>A0AAV2PU93_MEGNR</name>
<dbReference type="PANTHER" id="PTHR12771">
    <property type="entry name" value="ENGULFMENT AND CELL MOTILITY"/>
    <property type="match status" value="1"/>
</dbReference>
<dbReference type="AlphaFoldDB" id="A0AAV2PU93"/>
<evidence type="ECO:0000256" key="1">
    <source>
        <dbReference type="ARBA" id="ARBA00022703"/>
    </source>
</evidence>
<dbReference type="GO" id="GO:0006915">
    <property type="term" value="P:apoptotic process"/>
    <property type="evidence" value="ECO:0007669"/>
    <property type="project" value="UniProtKB-KW"/>
</dbReference>
<dbReference type="GO" id="GO:0048870">
    <property type="term" value="P:cell motility"/>
    <property type="evidence" value="ECO:0007669"/>
    <property type="project" value="TreeGrafter"/>
</dbReference>
<evidence type="ECO:0000256" key="4">
    <source>
        <dbReference type="ARBA" id="ARBA00024863"/>
    </source>
</evidence>
<dbReference type="PROSITE" id="PS51335">
    <property type="entry name" value="ELMO"/>
    <property type="match status" value="1"/>
</dbReference>
<keyword evidence="1" id="KW-0053">Apoptosis</keyword>
<sequence length="716" mass="82489">MAPNRNTDVVKLAVEMQDKMPYLGEFSLHQTLSAFIDLCTHWKSDNPEHYALQYTEPHPHYVSEKNRLNIKDGTVLRLIPSAARTAEDILNKLKKGTPDEKKEGVERLAKMSTDMSFAHEFIAKNGIQLLVGSVEAGRVDPPLLPNMLFAFLELMDHGIMPWDDVQPPFIQKVLSFINSQTVMDKRVLQTSLSILENIVLNSHNLFILVEKEITLPHLLHHISTNKSVDIQQSVLALINALFQKSEDQKRKYWSSTLSAKQYRSILINNILISYQNGDIKVEMAHQLYVLQQLLLNQYQERLNTSMDPNDQDATDKIKELRRIAFEADGEVSKDITTRRLEYKKEYKKLGFKNDINPAVDFMETPPGMLALDNMIFFARNHSDQYAKLVLENCYRADSHECPLGRASIELTKLLTEILKIGETPLEQGQTFHPMFFTHDHAFEELFSICIVLLNKTWKEMKATTEDFSKVISVVRDQIVRTMQDLPSTLDKFRSSINNLTYMEIAEIWNKERINNEEQEMQAPPIKDFLIFMNPIIRHIQIFKTTILTEGTRFKKGRAAREKFWYCRLAPNHKVFHYNDWTNNETAPSVDELPNKVSVVDIKSVVTGKDCPHVMKKEGKKVTAALAFSLILESNIDQTNSLDFVAPDETVFSYWIDGINSLLRQRMTSEYANKDLDLLLNMEIKLRLLDTEGVTIPQQEPIIPPPPPNYNFCYLIP</sequence>
<comment type="function">
    <text evidence="4">Involved in cytoskeletal rearrangements required for phagocytosis of apoptotic cells and cell motility. Acts in association with DOCK1 and CRK. Was initially proposed to be required in complex with DOCK1 to activate Rac Rho small GTPases. May enhance the guanine nucleotide exchange factor (GEF) activity of DOCK1.</text>
</comment>
<proteinExistence type="predicted"/>
<dbReference type="InterPro" id="IPR011993">
    <property type="entry name" value="PH-like_dom_sf"/>
</dbReference>
<keyword evidence="3" id="KW-0729">SH3-binding</keyword>
<feature type="non-terminal residue" evidence="6">
    <location>
        <position position="716"/>
    </location>
</feature>
<dbReference type="PANTHER" id="PTHR12771:SF56">
    <property type="entry name" value="CED-12"/>
    <property type="match status" value="1"/>
</dbReference>